<evidence type="ECO:0000313" key="3">
    <source>
        <dbReference type="EMBL" id="MCG7321430.1"/>
    </source>
</evidence>
<feature type="transmembrane region" description="Helical" evidence="1">
    <location>
        <begin position="218"/>
        <end position="238"/>
    </location>
</feature>
<keyword evidence="1" id="KW-1133">Transmembrane helix</keyword>
<keyword evidence="1" id="KW-0812">Transmembrane</keyword>
<evidence type="ECO:0000313" key="4">
    <source>
        <dbReference type="Proteomes" id="UP001521931"/>
    </source>
</evidence>
<organism evidence="3 4">
    <name type="scientific">Arsenicicoccus bolidensis</name>
    <dbReference type="NCBI Taxonomy" id="229480"/>
    <lineage>
        <taxon>Bacteria</taxon>
        <taxon>Bacillati</taxon>
        <taxon>Actinomycetota</taxon>
        <taxon>Actinomycetes</taxon>
        <taxon>Micrococcales</taxon>
        <taxon>Intrasporangiaceae</taxon>
        <taxon>Arsenicicoccus</taxon>
    </lineage>
</organism>
<feature type="transmembrane region" description="Helical" evidence="1">
    <location>
        <begin position="151"/>
        <end position="174"/>
    </location>
</feature>
<dbReference type="Pfam" id="PF02698">
    <property type="entry name" value="DUF218"/>
    <property type="match status" value="1"/>
</dbReference>
<evidence type="ECO:0000256" key="1">
    <source>
        <dbReference type="SAM" id="Phobius"/>
    </source>
</evidence>
<dbReference type="InterPro" id="IPR051599">
    <property type="entry name" value="Cell_Envelope_Assoc"/>
</dbReference>
<name>A0ABS9Q0M8_9MICO</name>
<dbReference type="InterPro" id="IPR003848">
    <property type="entry name" value="DUF218"/>
</dbReference>
<keyword evidence="4" id="KW-1185">Reference proteome</keyword>
<feature type="transmembrane region" description="Helical" evidence="1">
    <location>
        <begin position="20"/>
        <end position="53"/>
    </location>
</feature>
<dbReference type="InterPro" id="IPR014729">
    <property type="entry name" value="Rossmann-like_a/b/a_fold"/>
</dbReference>
<feature type="transmembrane region" description="Helical" evidence="1">
    <location>
        <begin position="186"/>
        <end position="206"/>
    </location>
</feature>
<dbReference type="CDD" id="cd06259">
    <property type="entry name" value="YdcF-like"/>
    <property type="match status" value="1"/>
</dbReference>
<dbReference type="Proteomes" id="UP001521931">
    <property type="component" value="Unassembled WGS sequence"/>
</dbReference>
<protein>
    <submittedName>
        <fullName evidence="3">YdcF family protein</fullName>
    </submittedName>
</protein>
<sequence length="241" mass="25473">MTDPDRPYDALPSPGPRLAAVLATLLLLLAAVLAATSAWIVLVALAYVAVGVLLPRLRLRERPRYVAVLGSGLEAGRMPDLLTRRMDTGIERWAALHAEDPQVRLVLSGGQAPGQPRSEAAAMAEHARSRGVPDAAIVLEDRSRTTEENVAFTRALVADLLGPAAVGVLVTSGYHVPRVADLARSAGLAVLLASAPAVGLPWVRVVRHEVVMTLGRHPVVHALAALVVCVVVPAVVVLTRW</sequence>
<gene>
    <name evidence="3" type="ORF">MHL29_05905</name>
</gene>
<dbReference type="PANTHER" id="PTHR30336">
    <property type="entry name" value="INNER MEMBRANE PROTEIN, PROBABLE PERMEASE"/>
    <property type="match status" value="1"/>
</dbReference>
<dbReference type="RefSeq" id="WP_239263090.1">
    <property type="nucleotide sequence ID" value="NZ_JAKRCV010000012.1"/>
</dbReference>
<dbReference type="PANTHER" id="PTHR30336:SF4">
    <property type="entry name" value="ENVELOPE BIOGENESIS FACTOR ELYC"/>
    <property type="match status" value="1"/>
</dbReference>
<dbReference type="EMBL" id="JAKRCV010000012">
    <property type="protein sequence ID" value="MCG7321430.1"/>
    <property type="molecule type" value="Genomic_DNA"/>
</dbReference>
<comment type="caution">
    <text evidence="3">The sequence shown here is derived from an EMBL/GenBank/DDBJ whole genome shotgun (WGS) entry which is preliminary data.</text>
</comment>
<reference evidence="3 4" key="1">
    <citation type="submission" date="2022-02" db="EMBL/GenBank/DDBJ databases">
        <title>Uncovering new skin microbiome diversity through culturing and metagenomics.</title>
        <authorList>
            <person name="Conlan S."/>
            <person name="Deming C."/>
            <person name="Nisc Comparative Sequencing Program N."/>
            <person name="Segre J.A."/>
        </authorList>
    </citation>
    <scope>NUCLEOTIDE SEQUENCE [LARGE SCALE GENOMIC DNA]</scope>
    <source>
        <strain evidence="3 4">ACRQZ</strain>
    </source>
</reference>
<accession>A0ABS9Q0M8</accession>
<feature type="domain" description="DUF218" evidence="2">
    <location>
        <begin position="65"/>
        <end position="195"/>
    </location>
</feature>
<proteinExistence type="predicted"/>
<dbReference type="Gene3D" id="3.40.50.620">
    <property type="entry name" value="HUPs"/>
    <property type="match status" value="1"/>
</dbReference>
<evidence type="ECO:0000259" key="2">
    <source>
        <dbReference type="Pfam" id="PF02698"/>
    </source>
</evidence>
<keyword evidence="1" id="KW-0472">Membrane</keyword>